<accession>A0AAJ1IGH8</accession>
<dbReference type="Proteomes" id="UP001221217">
    <property type="component" value="Unassembled WGS sequence"/>
</dbReference>
<proteinExistence type="predicted"/>
<gene>
    <name evidence="1" type="ORF">PQJ61_12105</name>
</gene>
<organism evidence="1 2">
    <name type="scientific">Candidatus Thalassospirochaeta sargassi</name>
    <dbReference type="NCBI Taxonomy" id="3119039"/>
    <lineage>
        <taxon>Bacteria</taxon>
        <taxon>Pseudomonadati</taxon>
        <taxon>Spirochaetota</taxon>
        <taxon>Spirochaetia</taxon>
        <taxon>Spirochaetales</taxon>
        <taxon>Spirochaetaceae</taxon>
        <taxon>Candidatus Thalassospirochaeta</taxon>
    </lineage>
</organism>
<protein>
    <submittedName>
        <fullName evidence="1">Uncharacterized protein</fullName>
    </submittedName>
</protein>
<dbReference type="AlphaFoldDB" id="A0AAJ1IGH8"/>
<dbReference type="EMBL" id="JAQQAL010000026">
    <property type="protein sequence ID" value="MDC7227498.1"/>
    <property type="molecule type" value="Genomic_DNA"/>
</dbReference>
<name>A0AAJ1IGH8_9SPIO</name>
<sequence length="41" mass="4121">MKNPVAVISSAVVNILNVLVAVKTASAVVDVVVRRGSSVTG</sequence>
<evidence type="ECO:0000313" key="1">
    <source>
        <dbReference type="EMBL" id="MDC7227498.1"/>
    </source>
</evidence>
<comment type="caution">
    <text evidence="1">The sequence shown here is derived from an EMBL/GenBank/DDBJ whole genome shotgun (WGS) entry which is preliminary data.</text>
</comment>
<reference evidence="1 2" key="1">
    <citation type="submission" date="2022-12" db="EMBL/GenBank/DDBJ databases">
        <title>Metagenome assembled genome from gulf of manar.</title>
        <authorList>
            <person name="Kohli P."/>
            <person name="Pk S."/>
            <person name="Venkata Ramana C."/>
            <person name="Sasikala C."/>
        </authorList>
    </citation>
    <scope>NUCLEOTIDE SEQUENCE [LARGE SCALE GENOMIC DNA]</scope>
    <source>
        <strain evidence="1">JB008</strain>
    </source>
</reference>
<evidence type="ECO:0000313" key="2">
    <source>
        <dbReference type="Proteomes" id="UP001221217"/>
    </source>
</evidence>